<dbReference type="SMART" id="SM00326">
    <property type="entry name" value="SH3"/>
    <property type="match status" value="1"/>
</dbReference>
<dbReference type="Proteomes" id="UP001357485">
    <property type="component" value="Unassembled WGS sequence"/>
</dbReference>
<feature type="non-terminal residue" evidence="5">
    <location>
        <position position="1"/>
    </location>
</feature>
<dbReference type="Pfam" id="PF14604">
    <property type="entry name" value="SH3_9"/>
    <property type="match status" value="1"/>
</dbReference>
<sequence>PAISPPTNEEDSGPPAHNTSQKPRMGSFRDAANPYSPLTPPAADRGSEHTGPPAYNTASKPRIRSGSIPFRNSALASSSQYPDAAQASRPRISSGSHSPYNEDPHEHAVATPSPTYHTPPAANPWAADLPPSLSRQSTNNGDYFARDPVTTASSAFGSLTPGGYLGKKKPPPPPPIKAKRPDQEFCVTALYDYVPQSQDDLEFREGDRIKVLKKTDSTDDWWEGEVRGKTGSFPANYVK</sequence>
<gene>
    <name evidence="5" type="ORF">LTR16_003611</name>
</gene>
<dbReference type="EMBL" id="JAVRRA010000397">
    <property type="protein sequence ID" value="KAK5287809.1"/>
    <property type="molecule type" value="Genomic_DNA"/>
</dbReference>
<proteinExistence type="predicted"/>
<dbReference type="SUPFAM" id="SSF50044">
    <property type="entry name" value="SH3-domain"/>
    <property type="match status" value="1"/>
</dbReference>
<protein>
    <recommendedName>
        <fullName evidence="4">SH3 domain-containing protein</fullName>
    </recommendedName>
</protein>
<dbReference type="InterPro" id="IPR036028">
    <property type="entry name" value="SH3-like_dom_sf"/>
</dbReference>
<dbReference type="PRINTS" id="PR01887">
    <property type="entry name" value="SPECTRNALPHA"/>
</dbReference>
<dbReference type="PRINTS" id="PR00452">
    <property type="entry name" value="SH3DOMAIN"/>
</dbReference>
<evidence type="ECO:0000313" key="5">
    <source>
        <dbReference type="EMBL" id="KAK5287809.1"/>
    </source>
</evidence>
<comment type="caution">
    <text evidence="5">The sequence shown here is derived from an EMBL/GenBank/DDBJ whole genome shotgun (WGS) entry which is preliminary data.</text>
</comment>
<evidence type="ECO:0000313" key="6">
    <source>
        <dbReference type="Proteomes" id="UP001357485"/>
    </source>
</evidence>
<feature type="domain" description="SH3" evidence="4">
    <location>
        <begin position="182"/>
        <end position="239"/>
    </location>
</feature>
<organism evidence="5 6">
    <name type="scientific">Cryomyces antarcticus</name>
    <dbReference type="NCBI Taxonomy" id="329879"/>
    <lineage>
        <taxon>Eukaryota</taxon>
        <taxon>Fungi</taxon>
        <taxon>Dikarya</taxon>
        <taxon>Ascomycota</taxon>
        <taxon>Pezizomycotina</taxon>
        <taxon>Dothideomycetes</taxon>
        <taxon>Dothideomycetes incertae sedis</taxon>
        <taxon>Cryomyces</taxon>
    </lineage>
</organism>
<reference evidence="5 6" key="1">
    <citation type="submission" date="2023-08" db="EMBL/GenBank/DDBJ databases">
        <title>Black Yeasts Isolated from many extreme environments.</title>
        <authorList>
            <person name="Coleine C."/>
            <person name="Stajich J.E."/>
            <person name="Selbmann L."/>
        </authorList>
    </citation>
    <scope>NUCLEOTIDE SEQUENCE [LARGE SCALE GENOMIC DNA]</scope>
    <source>
        <strain evidence="5 6">CCFEE 536</strain>
    </source>
</reference>
<keyword evidence="6" id="KW-1185">Reference proteome</keyword>
<dbReference type="PROSITE" id="PS50002">
    <property type="entry name" value="SH3"/>
    <property type="match status" value="1"/>
</dbReference>
<evidence type="ECO:0000256" key="3">
    <source>
        <dbReference type="SAM" id="MobiDB-lite"/>
    </source>
</evidence>
<name>A0ABR0M6R4_9PEZI</name>
<evidence type="ECO:0000256" key="1">
    <source>
        <dbReference type="ARBA" id="ARBA00022443"/>
    </source>
</evidence>
<evidence type="ECO:0000256" key="2">
    <source>
        <dbReference type="PROSITE-ProRule" id="PRU00192"/>
    </source>
</evidence>
<evidence type="ECO:0000259" key="4">
    <source>
        <dbReference type="PROSITE" id="PS50002"/>
    </source>
</evidence>
<dbReference type="InterPro" id="IPR046982">
    <property type="entry name" value="BIN3/RVS161-like"/>
</dbReference>
<keyword evidence="1 2" id="KW-0728">SH3 domain</keyword>
<dbReference type="PANTHER" id="PTHR47174">
    <property type="entry name" value="BRIDGING INTEGRATOR 3"/>
    <property type="match status" value="1"/>
</dbReference>
<dbReference type="PANTHER" id="PTHR47174:SF2">
    <property type="entry name" value="SH3 DOMAIN SIGNALLING PROTEIN (AFU_ORTHOLOGUE AFUA_5G07670)"/>
    <property type="match status" value="1"/>
</dbReference>
<feature type="region of interest" description="Disordered" evidence="3">
    <location>
        <begin position="1"/>
        <end position="181"/>
    </location>
</feature>
<accession>A0ABR0M6R4</accession>
<dbReference type="InterPro" id="IPR001452">
    <property type="entry name" value="SH3_domain"/>
</dbReference>
<dbReference type="Gene3D" id="2.30.30.40">
    <property type="entry name" value="SH3 Domains"/>
    <property type="match status" value="1"/>
</dbReference>